<dbReference type="PATRIC" id="fig|1292037.4.peg.4937"/>
<feature type="compositionally biased region" description="Basic and acidic residues" evidence="1">
    <location>
        <begin position="241"/>
        <end position="256"/>
    </location>
</feature>
<protein>
    <recommendedName>
        <fullName evidence="5">HPC2 multi-domain protein</fullName>
    </recommendedName>
</protein>
<feature type="compositionally biased region" description="Basic and acidic residues" evidence="1">
    <location>
        <begin position="117"/>
        <end position="137"/>
    </location>
</feature>
<feature type="region of interest" description="Disordered" evidence="1">
    <location>
        <begin position="811"/>
        <end position="872"/>
    </location>
</feature>
<keyword evidence="2" id="KW-1133">Transmembrane helix</keyword>
<dbReference type="AlphaFoldDB" id="R1G201"/>
<feature type="compositionally biased region" description="Low complexity" evidence="1">
    <location>
        <begin position="159"/>
        <end position="171"/>
    </location>
</feature>
<evidence type="ECO:0000256" key="2">
    <source>
        <dbReference type="SAM" id="Phobius"/>
    </source>
</evidence>
<evidence type="ECO:0000313" key="3">
    <source>
        <dbReference type="EMBL" id="EOD65543.1"/>
    </source>
</evidence>
<feature type="region of interest" description="Disordered" evidence="1">
    <location>
        <begin position="1"/>
        <end position="100"/>
    </location>
</feature>
<keyword evidence="2" id="KW-0812">Transmembrane</keyword>
<feature type="compositionally biased region" description="Basic and acidic residues" evidence="1">
    <location>
        <begin position="839"/>
        <end position="867"/>
    </location>
</feature>
<dbReference type="Proteomes" id="UP000014139">
    <property type="component" value="Unassembled WGS sequence"/>
</dbReference>
<feature type="region of interest" description="Disordered" evidence="1">
    <location>
        <begin position="117"/>
        <end position="256"/>
    </location>
</feature>
<organism evidence="3 4">
    <name type="scientific">Amycolatopsis vancoresmycina DSM 44592</name>
    <dbReference type="NCBI Taxonomy" id="1292037"/>
    <lineage>
        <taxon>Bacteria</taxon>
        <taxon>Bacillati</taxon>
        <taxon>Actinomycetota</taxon>
        <taxon>Actinomycetes</taxon>
        <taxon>Pseudonocardiales</taxon>
        <taxon>Pseudonocardiaceae</taxon>
        <taxon>Amycolatopsis</taxon>
    </lineage>
</organism>
<gene>
    <name evidence="3" type="ORF">H480_26112</name>
</gene>
<dbReference type="EMBL" id="AOUO01000392">
    <property type="protein sequence ID" value="EOD65543.1"/>
    <property type="molecule type" value="Genomic_DNA"/>
</dbReference>
<evidence type="ECO:0008006" key="5">
    <source>
        <dbReference type="Google" id="ProtNLM"/>
    </source>
</evidence>
<comment type="caution">
    <text evidence="3">The sequence shown here is derived from an EMBL/GenBank/DDBJ whole genome shotgun (WGS) entry which is preliminary data.</text>
</comment>
<proteinExistence type="predicted"/>
<sequence length="1156" mass="125436">MLAALRVGDRKPPAEPTPEELQAKVGNGAVAAGLNRSPGTDPKFGVLKKDVARKKRAVATSHPPASKEAASAQDASVPPKDDAVAQGKTANAEKMNDAKPKDFDKDAFITAVEKAIADKAPKNLDEADKFADSDKPAAIKQDVQGKVGEGKADSAEQIATTTAAPPDTSAAEVKKVVPMAADQPPGAPGAPDPAKATPDTLPPSATDMSAGPAAVNRRMADAQVTEPQLRKSNEPGFTTALEDKKTAEHHSETAPGRLREHEAAQLNATTAQAKRLGTNAMGAIAVQRVRTGAKVSTGKTGAKSRDEDKRAQVTALLQKCFDTMKTDVETILTGLDKLVDDQFTRGEKQARDAFTAEHRRKMDDYKHRRYGGWDGWIKWGHDKFFGLPEEANLIFVEARDHYVTAMRQVISDVADTIGRELGRAKTRIAKGREELQNEIKTLPEDLQAIGKEAAAGFSDQFDALTQSVDDKAGELVDTLATKYTDAVKSVDDEIAAEKEKNEGLVDKAIDAVAGVIKTIMELKDLLLGILAKAAQAVMGIIRDPIGFLGNLITGVGGGLKQFMKNAGRHLEAGVLAWLLGTAATAGIRLPTSFDVMGILTLLATLLGLTWANIRSRIVRKVPEQAVAAAETAVPLVLEVRKRGVAGMWDDLKTRVGDLKRDLIGNLVDYLLPTIIIAGITWIVSLFNPASAFIRACKMIIDIIRFIVTNGRQIIEFVNSVLDAVIAISKGSTGGVAAKVEAALARSIPVLIGALAAILGIGGIAGKVKQIFQKLARPVNKAVDWVVDKIVGLVKKLWAKLKAPGKKVKDKLKAGAKKVKDKVKSAGKKLKDKFGRKKARPDQDKDREPEPGKKKGEAKPKDDDKAEEAPPPTVEVPFQLAGAAHTLTFTPKGEDVDVVMASNVARLQEKFQDAHWALAHLDAYIGSIQDETVKAAYHAQFGARLEQIVGEDISAYKAAYKKIFQHREREGKPVSRKTRTEARQNIQPLIKRAQQLLHDIIAWAGKQGIQDLSRKEIENTIDTKGKEIWEKRYKEIKAEVDRTIAGFNGRYRGKELHYVGSMSRGYRGPHKGLTRFNLKDFDVDLFVVDAEEFDRVSREGVHRGDPLYVDKDKVFPTPEDTPDLLAISLDIMNALKVIFPDNPGIEDTTIVLRRSAK</sequence>
<evidence type="ECO:0000256" key="1">
    <source>
        <dbReference type="SAM" id="MobiDB-lite"/>
    </source>
</evidence>
<evidence type="ECO:0000313" key="4">
    <source>
        <dbReference type="Proteomes" id="UP000014139"/>
    </source>
</evidence>
<feature type="compositionally biased region" description="Low complexity" evidence="1">
    <location>
        <begin position="192"/>
        <end position="203"/>
    </location>
</feature>
<dbReference type="eggNOG" id="COG5412">
    <property type="taxonomic scope" value="Bacteria"/>
</dbReference>
<keyword evidence="2" id="KW-0472">Membrane</keyword>
<feature type="compositionally biased region" description="Basic residues" evidence="1">
    <location>
        <begin position="811"/>
        <end position="838"/>
    </location>
</feature>
<feature type="transmembrane region" description="Helical" evidence="2">
    <location>
        <begin position="662"/>
        <end position="683"/>
    </location>
</feature>
<reference evidence="3 4" key="1">
    <citation type="submission" date="2013-02" db="EMBL/GenBank/DDBJ databases">
        <title>Draft genome sequence of Amycolatopsis vancoresmycina strain DSM 44592T.</title>
        <authorList>
            <person name="Kumar S."/>
            <person name="Kaur N."/>
            <person name="Kaur C."/>
            <person name="Raghava G.P.S."/>
            <person name="Mayilraj S."/>
        </authorList>
    </citation>
    <scope>NUCLEOTIDE SEQUENCE [LARGE SCALE GENOMIC DNA]</scope>
    <source>
        <strain evidence="3 4">DSM 44592</strain>
    </source>
</reference>
<feature type="transmembrane region" description="Helical" evidence="2">
    <location>
        <begin position="595"/>
        <end position="613"/>
    </location>
</feature>
<accession>R1G201</accession>
<name>R1G201_9PSEU</name>
<keyword evidence="4" id="KW-1185">Reference proteome</keyword>